<organism evidence="1 2">
    <name type="scientific">Hyella patelloides LEGE 07179</name>
    <dbReference type="NCBI Taxonomy" id="945734"/>
    <lineage>
        <taxon>Bacteria</taxon>
        <taxon>Bacillati</taxon>
        <taxon>Cyanobacteriota</taxon>
        <taxon>Cyanophyceae</taxon>
        <taxon>Pleurocapsales</taxon>
        <taxon>Hyellaceae</taxon>
        <taxon>Hyella</taxon>
    </lineage>
</organism>
<sequence length="54" mass="6410">MTDMVIKASRNLRYIDNINLFIENGADISDLNYENIKKRYKLTSVQDSYLKSFF</sequence>
<evidence type="ECO:0000313" key="1">
    <source>
        <dbReference type="EMBL" id="VEP13619.1"/>
    </source>
</evidence>
<protein>
    <submittedName>
        <fullName evidence="1">Uncharacterized protein</fullName>
    </submittedName>
</protein>
<proteinExistence type="predicted"/>
<dbReference type="AlphaFoldDB" id="A0A563VQG3"/>
<accession>A0A563VQG3</accession>
<reference evidence="1 2" key="1">
    <citation type="submission" date="2019-01" db="EMBL/GenBank/DDBJ databases">
        <authorList>
            <person name="Brito A."/>
        </authorList>
    </citation>
    <scope>NUCLEOTIDE SEQUENCE [LARGE SCALE GENOMIC DNA]</scope>
    <source>
        <strain evidence="1">1</strain>
    </source>
</reference>
<dbReference type="Proteomes" id="UP000320055">
    <property type="component" value="Unassembled WGS sequence"/>
</dbReference>
<gene>
    <name evidence="1" type="ORF">H1P_2090004</name>
</gene>
<evidence type="ECO:0000313" key="2">
    <source>
        <dbReference type="Proteomes" id="UP000320055"/>
    </source>
</evidence>
<keyword evidence="2" id="KW-1185">Reference proteome</keyword>
<name>A0A563VQG3_9CYAN</name>
<dbReference type="EMBL" id="CAACVJ010000123">
    <property type="protein sequence ID" value="VEP13619.1"/>
    <property type="molecule type" value="Genomic_DNA"/>
</dbReference>